<evidence type="ECO:0000313" key="3">
    <source>
        <dbReference type="EMBL" id="TFY58339.1"/>
    </source>
</evidence>
<dbReference type="STRING" id="205917.A0A4Y9YBV2"/>
<dbReference type="EMBL" id="SEOQ01000688">
    <property type="protein sequence ID" value="TFY58339.1"/>
    <property type="molecule type" value="Genomic_DNA"/>
</dbReference>
<dbReference type="Gene3D" id="2.60.40.2300">
    <property type="entry name" value="Neutral/alkaline non-lysosomal ceramidase, C-terminal domain"/>
    <property type="match status" value="1"/>
</dbReference>
<sequence>MCRPRPTTRAIASPCNLSALIPGLEGTFLTVDQLVNGAWTAVRSDSHPSTIYEWNRTNTFTGTSTVNITWTIEDGTPSKSPAPPVPSAVNALLTCAPASPGGTYRISYFGDSKPLIGAISSFTGRSSNFTVA</sequence>
<accession>A0A4Y9YBV2</accession>
<comment type="caution">
    <text evidence="3">The sequence shown here is derived from an EMBL/GenBank/DDBJ whole genome shotgun (WGS) entry which is preliminary data.</text>
</comment>
<protein>
    <recommendedName>
        <fullName evidence="2">Neutral/alkaline non-lysosomal ceramidase C-terminal domain-containing protein</fullName>
    </recommendedName>
</protein>
<organism evidence="3 4">
    <name type="scientific">Dentipellis fragilis</name>
    <dbReference type="NCBI Taxonomy" id="205917"/>
    <lineage>
        <taxon>Eukaryota</taxon>
        <taxon>Fungi</taxon>
        <taxon>Dikarya</taxon>
        <taxon>Basidiomycota</taxon>
        <taxon>Agaricomycotina</taxon>
        <taxon>Agaricomycetes</taxon>
        <taxon>Russulales</taxon>
        <taxon>Hericiaceae</taxon>
        <taxon>Dentipellis</taxon>
    </lineage>
</organism>
<evidence type="ECO:0000256" key="1">
    <source>
        <dbReference type="ARBA" id="ARBA00009835"/>
    </source>
</evidence>
<evidence type="ECO:0000313" key="4">
    <source>
        <dbReference type="Proteomes" id="UP000298327"/>
    </source>
</evidence>
<reference evidence="3 4" key="1">
    <citation type="submission" date="2019-02" db="EMBL/GenBank/DDBJ databases">
        <title>Genome sequencing of the rare red list fungi Dentipellis fragilis.</title>
        <authorList>
            <person name="Buettner E."/>
            <person name="Kellner H."/>
        </authorList>
    </citation>
    <scope>NUCLEOTIDE SEQUENCE [LARGE SCALE GENOMIC DNA]</scope>
    <source>
        <strain evidence="3 4">DSM 105465</strain>
    </source>
</reference>
<dbReference type="InterPro" id="IPR006823">
    <property type="entry name" value="Ceramidase_alk"/>
</dbReference>
<dbReference type="AlphaFoldDB" id="A0A4Y9YBV2"/>
<feature type="domain" description="Neutral/alkaline non-lysosomal ceramidase C-terminal" evidence="2">
    <location>
        <begin position="24"/>
        <end position="131"/>
    </location>
</feature>
<dbReference type="OrthoDB" id="191371at2759"/>
<evidence type="ECO:0000259" key="2">
    <source>
        <dbReference type="Pfam" id="PF17048"/>
    </source>
</evidence>
<dbReference type="PANTHER" id="PTHR12670:SF1">
    <property type="entry name" value="NEUTRAL CERAMIDASE"/>
    <property type="match status" value="1"/>
</dbReference>
<dbReference type="PANTHER" id="PTHR12670">
    <property type="entry name" value="CERAMIDASE"/>
    <property type="match status" value="1"/>
</dbReference>
<dbReference type="Pfam" id="PF17048">
    <property type="entry name" value="Ceramidse_alk_C"/>
    <property type="match status" value="1"/>
</dbReference>
<proteinExistence type="inferred from homology"/>
<gene>
    <name evidence="3" type="ORF">EVG20_g8190</name>
</gene>
<dbReference type="GO" id="GO:0042759">
    <property type="term" value="P:long-chain fatty acid biosynthetic process"/>
    <property type="evidence" value="ECO:0007669"/>
    <property type="project" value="TreeGrafter"/>
</dbReference>
<dbReference type="Proteomes" id="UP000298327">
    <property type="component" value="Unassembled WGS sequence"/>
</dbReference>
<comment type="similarity">
    <text evidence="1">Belongs to the neutral ceramidase family.</text>
</comment>
<dbReference type="InterPro" id="IPR031331">
    <property type="entry name" value="NEUT/ALK_ceramidase_C"/>
</dbReference>
<dbReference type="GO" id="GO:0017040">
    <property type="term" value="F:N-acylsphingosine amidohydrolase activity"/>
    <property type="evidence" value="ECO:0007669"/>
    <property type="project" value="InterPro"/>
</dbReference>
<dbReference type="GO" id="GO:0005576">
    <property type="term" value="C:extracellular region"/>
    <property type="evidence" value="ECO:0007669"/>
    <property type="project" value="TreeGrafter"/>
</dbReference>
<dbReference type="GO" id="GO:0046514">
    <property type="term" value="P:ceramide catabolic process"/>
    <property type="evidence" value="ECO:0007669"/>
    <property type="project" value="InterPro"/>
</dbReference>
<dbReference type="GO" id="GO:0046512">
    <property type="term" value="P:sphingosine biosynthetic process"/>
    <property type="evidence" value="ECO:0007669"/>
    <property type="project" value="TreeGrafter"/>
</dbReference>
<dbReference type="GO" id="GO:0016020">
    <property type="term" value="C:membrane"/>
    <property type="evidence" value="ECO:0007669"/>
    <property type="project" value="GOC"/>
</dbReference>
<name>A0A4Y9YBV2_9AGAM</name>
<dbReference type="InterPro" id="IPR038445">
    <property type="entry name" value="NCDase_C_sf"/>
</dbReference>
<keyword evidence="4" id="KW-1185">Reference proteome</keyword>